<keyword evidence="5" id="KW-1185">Reference proteome</keyword>
<dbReference type="Pfam" id="PF09209">
    <property type="entry name" value="CecR_C"/>
    <property type="match status" value="1"/>
</dbReference>
<dbReference type="Proteomes" id="UP000704176">
    <property type="component" value="Unassembled WGS sequence"/>
</dbReference>
<dbReference type="PANTHER" id="PTHR30328:SF54">
    <property type="entry name" value="HTH-TYPE TRANSCRIPTIONAL REPRESSOR SCO4008"/>
    <property type="match status" value="1"/>
</dbReference>
<proteinExistence type="predicted"/>
<dbReference type="SUPFAM" id="SSF48498">
    <property type="entry name" value="Tetracyclin repressor-like, C-terminal domain"/>
    <property type="match status" value="1"/>
</dbReference>
<sequence>MIRAADRTRQALLDAAIAVFSEKGYEGASVREITREAHANQAAITYHFGGKEGLYREVLLATFRAFKESNLLDAEKLDALPPKEALRLFLRQQLLPLCRRGQLARFTRILNWEILQRTEVFQELVVSQNISAISAAEGLVRRFLGEAADREAVAVTTLWLMHQGFIFVRGSEHLSRAPLNFKLDDAFVDRLANLLAELLTVGLSGTGRARGEICR</sequence>
<comment type="caution">
    <text evidence="4">The sequence shown here is derived from an EMBL/GenBank/DDBJ whole genome shotgun (WGS) entry which is preliminary data.</text>
</comment>
<dbReference type="InterPro" id="IPR023772">
    <property type="entry name" value="DNA-bd_HTH_TetR-type_CS"/>
</dbReference>
<dbReference type="InterPro" id="IPR009057">
    <property type="entry name" value="Homeodomain-like_sf"/>
</dbReference>
<dbReference type="InterPro" id="IPR050109">
    <property type="entry name" value="HTH-type_TetR-like_transc_reg"/>
</dbReference>
<dbReference type="Gene3D" id="1.10.10.60">
    <property type="entry name" value="Homeodomain-like"/>
    <property type="match status" value="1"/>
</dbReference>
<evidence type="ECO:0000259" key="3">
    <source>
        <dbReference type="PROSITE" id="PS50977"/>
    </source>
</evidence>
<dbReference type="PRINTS" id="PR00455">
    <property type="entry name" value="HTHTETR"/>
</dbReference>
<dbReference type="SUPFAM" id="SSF46689">
    <property type="entry name" value="Homeodomain-like"/>
    <property type="match status" value="1"/>
</dbReference>
<evidence type="ECO:0000256" key="2">
    <source>
        <dbReference type="PROSITE-ProRule" id="PRU00335"/>
    </source>
</evidence>
<dbReference type="RefSeq" id="WP_224311489.1">
    <property type="nucleotide sequence ID" value="NZ_JAIRBM010000002.1"/>
</dbReference>
<protein>
    <submittedName>
        <fullName evidence="4">CerR family C-terminal domain-containing protein</fullName>
    </submittedName>
</protein>
<organism evidence="4 5">
    <name type="scientific">Microvirga puerhi</name>
    <dbReference type="NCBI Taxonomy" id="2876078"/>
    <lineage>
        <taxon>Bacteria</taxon>
        <taxon>Pseudomonadati</taxon>
        <taxon>Pseudomonadota</taxon>
        <taxon>Alphaproteobacteria</taxon>
        <taxon>Hyphomicrobiales</taxon>
        <taxon>Methylobacteriaceae</taxon>
        <taxon>Microvirga</taxon>
    </lineage>
</organism>
<dbReference type="Pfam" id="PF00440">
    <property type="entry name" value="TetR_N"/>
    <property type="match status" value="1"/>
</dbReference>
<accession>A0ABS7VJW4</accession>
<dbReference type="EMBL" id="JAIRBM010000002">
    <property type="protein sequence ID" value="MBZ6075451.1"/>
    <property type="molecule type" value="Genomic_DNA"/>
</dbReference>
<gene>
    <name evidence="4" type="ORF">K9B37_03960</name>
</gene>
<dbReference type="InterPro" id="IPR036271">
    <property type="entry name" value="Tet_transcr_reg_TetR-rel_C_sf"/>
</dbReference>
<dbReference type="PANTHER" id="PTHR30328">
    <property type="entry name" value="TRANSCRIPTIONAL REPRESSOR"/>
    <property type="match status" value="1"/>
</dbReference>
<evidence type="ECO:0000313" key="5">
    <source>
        <dbReference type="Proteomes" id="UP000704176"/>
    </source>
</evidence>
<feature type="domain" description="HTH tetR-type" evidence="3">
    <location>
        <begin position="6"/>
        <end position="66"/>
    </location>
</feature>
<feature type="DNA-binding region" description="H-T-H motif" evidence="2">
    <location>
        <begin position="29"/>
        <end position="48"/>
    </location>
</feature>
<dbReference type="PROSITE" id="PS50977">
    <property type="entry name" value="HTH_TETR_2"/>
    <property type="match status" value="1"/>
</dbReference>
<dbReference type="InterPro" id="IPR015292">
    <property type="entry name" value="Tscrpt_reg_YbiH_C"/>
</dbReference>
<name>A0ABS7VJW4_9HYPH</name>
<reference evidence="4 5" key="1">
    <citation type="submission" date="2021-09" db="EMBL/GenBank/DDBJ databases">
        <title>The complete genome sequence of a new microorganism.</title>
        <authorList>
            <person name="Zi Z."/>
        </authorList>
    </citation>
    <scope>NUCLEOTIDE SEQUENCE [LARGE SCALE GENOMIC DNA]</scope>
    <source>
        <strain evidence="4 5">WGZ8</strain>
    </source>
</reference>
<dbReference type="Gene3D" id="1.10.357.10">
    <property type="entry name" value="Tetracycline Repressor, domain 2"/>
    <property type="match status" value="1"/>
</dbReference>
<dbReference type="InterPro" id="IPR001647">
    <property type="entry name" value="HTH_TetR"/>
</dbReference>
<evidence type="ECO:0000256" key="1">
    <source>
        <dbReference type="ARBA" id="ARBA00023125"/>
    </source>
</evidence>
<keyword evidence="1 2" id="KW-0238">DNA-binding</keyword>
<dbReference type="PROSITE" id="PS01081">
    <property type="entry name" value="HTH_TETR_1"/>
    <property type="match status" value="1"/>
</dbReference>
<evidence type="ECO:0000313" key="4">
    <source>
        <dbReference type="EMBL" id="MBZ6075451.1"/>
    </source>
</evidence>